<dbReference type="Pfam" id="PF14372">
    <property type="entry name" value="hAT-like_RNase-H"/>
    <property type="match status" value="1"/>
</dbReference>
<comment type="caution">
    <text evidence="4">The sequence shown here is derived from an EMBL/GenBank/DDBJ whole genome shotgun (WGS) entry which is preliminary data.</text>
</comment>
<dbReference type="SUPFAM" id="SSF53098">
    <property type="entry name" value="Ribonuclease H-like"/>
    <property type="match status" value="1"/>
</dbReference>
<sequence length="642" mass="73790">MQPTSNEVPNERTPEVGGENVESVVRSLTDSGALTKPPPHPRSKKRKVGMTNVGATSGATPTNLAPSNVDTDEEDGKDEANEGNRKPSRPRSWTWDHFAKDPKSKPSHPRAKYNWCGASYACDSHRNGTTNMRYHLLNQCKKFPRDSGDPSQTILTFQQKKDGEGVFTAVTFDAEMCRKALARMIIVDELLFKFVEGEGFRFYMSIVQPRFPLPGRITVAKDCWNLYISEKNRLKTVFKQPNQSVCLTTDCWTSVQNLNYMCLTAYYIDHDWKLQKRIINFCLIKNHKRETIGRKIERCLLGWGISRVFTITVDNASSNDTAISYLRTRMEDWNLHPLKGEHLHLRCCAHILNLVVNDGLKDMHESISKIRNAIRYVRASPSRMNRFKNFIKEARIQDKCTVQLDVPTRWNFTYTMLKSGLKFQKAFKRLGERDTEYALMQGGMPRNIDWDNAKHFMEFLKIFHDVTKSVSGSLLVTSSQYFHEFCKILRVFNASCGSRDPLLGSMAERMKLKYDKYWGNIKNINMMIFVAVVLDPRYKLKFVNFSFEKLYDKDDTDFLGAKVKETFSKMFDCYVSANNGGRLFTSAIMDGASDVGVPDGDIAGDFFKEVYFHEIINKNEVDLYLMDGIEKSRDQNTFDILN</sequence>
<evidence type="ECO:0000256" key="1">
    <source>
        <dbReference type="ARBA" id="ARBA00023125"/>
    </source>
</evidence>
<evidence type="ECO:0000259" key="3">
    <source>
        <dbReference type="Pfam" id="PF14372"/>
    </source>
</evidence>
<evidence type="ECO:0000313" key="5">
    <source>
        <dbReference type="Proteomes" id="UP000289738"/>
    </source>
</evidence>
<gene>
    <name evidence="4" type="ORF">Ahy_A10g050636</name>
</gene>
<dbReference type="InterPro" id="IPR052035">
    <property type="entry name" value="ZnF_BED_domain_contain"/>
</dbReference>
<proteinExistence type="predicted"/>
<dbReference type="PANTHER" id="PTHR46481">
    <property type="entry name" value="ZINC FINGER BED DOMAIN-CONTAINING PROTEIN 4"/>
    <property type="match status" value="1"/>
</dbReference>
<feature type="domain" description="hAT-like transposase RNase-H fold" evidence="3">
    <location>
        <begin position="471"/>
        <end position="574"/>
    </location>
</feature>
<keyword evidence="1" id="KW-0238">DNA-binding</keyword>
<reference evidence="4 5" key="1">
    <citation type="submission" date="2019-01" db="EMBL/GenBank/DDBJ databases">
        <title>Sequencing of cultivated peanut Arachis hypogaea provides insights into genome evolution and oil improvement.</title>
        <authorList>
            <person name="Chen X."/>
        </authorList>
    </citation>
    <scope>NUCLEOTIDE SEQUENCE [LARGE SCALE GENOMIC DNA]</scope>
    <source>
        <strain evidence="5">cv. Fuhuasheng</strain>
        <tissue evidence="4">Leaves</tissue>
    </source>
</reference>
<dbReference type="InterPro" id="IPR012337">
    <property type="entry name" value="RNaseH-like_sf"/>
</dbReference>
<name>A0A445B9X8_ARAHY</name>
<dbReference type="AlphaFoldDB" id="A0A445B9X8"/>
<feature type="compositionally biased region" description="Basic residues" evidence="2">
    <location>
        <begin position="39"/>
        <end position="48"/>
    </location>
</feature>
<dbReference type="Proteomes" id="UP000289738">
    <property type="component" value="Chromosome A10"/>
</dbReference>
<evidence type="ECO:0000313" key="4">
    <source>
        <dbReference type="EMBL" id="RYR35482.1"/>
    </source>
</evidence>
<dbReference type="SMART" id="SM00614">
    <property type="entry name" value="ZnF_BED"/>
    <property type="match status" value="1"/>
</dbReference>
<keyword evidence="5" id="KW-1185">Reference proteome</keyword>
<organism evidence="4 5">
    <name type="scientific">Arachis hypogaea</name>
    <name type="common">Peanut</name>
    <dbReference type="NCBI Taxonomy" id="3818"/>
    <lineage>
        <taxon>Eukaryota</taxon>
        <taxon>Viridiplantae</taxon>
        <taxon>Streptophyta</taxon>
        <taxon>Embryophyta</taxon>
        <taxon>Tracheophyta</taxon>
        <taxon>Spermatophyta</taxon>
        <taxon>Magnoliopsida</taxon>
        <taxon>eudicotyledons</taxon>
        <taxon>Gunneridae</taxon>
        <taxon>Pentapetalae</taxon>
        <taxon>rosids</taxon>
        <taxon>fabids</taxon>
        <taxon>Fabales</taxon>
        <taxon>Fabaceae</taxon>
        <taxon>Papilionoideae</taxon>
        <taxon>50 kb inversion clade</taxon>
        <taxon>dalbergioids sensu lato</taxon>
        <taxon>Dalbergieae</taxon>
        <taxon>Pterocarpus clade</taxon>
        <taxon>Arachis</taxon>
    </lineage>
</organism>
<dbReference type="SUPFAM" id="SSF140996">
    <property type="entry name" value="Hermes dimerisation domain"/>
    <property type="match status" value="1"/>
</dbReference>
<accession>A0A445B9X8</accession>
<feature type="region of interest" description="Disordered" evidence="2">
    <location>
        <begin position="1"/>
        <end position="110"/>
    </location>
</feature>
<evidence type="ECO:0000256" key="2">
    <source>
        <dbReference type="SAM" id="MobiDB-lite"/>
    </source>
</evidence>
<dbReference type="PANTHER" id="PTHR46481:SF8">
    <property type="entry name" value="ZINC FINGER BED DOMAIN-CONTAINING PROTEIN RICESLEEPER 1-LIKE"/>
    <property type="match status" value="1"/>
</dbReference>
<feature type="compositionally biased region" description="Polar residues" evidence="2">
    <location>
        <begin position="53"/>
        <end position="69"/>
    </location>
</feature>
<dbReference type="InterPro" id="IPR025525">
    <property type="entry name" value="hAT-like_transposase_RNase-H"/>
</dbReference>
<dbReference type="EMBL" id="SDMP01000010">
    <property type="protein sequence ID" value="RYR35482.1"/>
    <property type="molecule type" value="Genomic_DNA"/>
</dbReference>
<dbReference type="GO" id="GO:0003677">
    <property type="term" value="F:DNA binding"/>
    <property type="evidence" value="ECO:0007669"/>
    <property type="project" value="UniProtKB-KW"/>
</dbReference>
<dbReference type="STRING" id="3818.A0A445B9X8"/>
<protein>
    <recommendedName>
        <fullName evidence="3">hAT-like transposase RNase-H fold domain-containing protein</fullName>
    </recommendedName>
</protein>